<feature type="compositionally biased region" description="Basic and acidic residues" evidence="1">
    <location>
        <begin position="18"/>
        <end position="30"/>
    </location>
</feature>
<evidence type="ECO:0000313" key="2">
    <source>
        <dbReference type="EMBL" id="KEP46332.1"/>
    </source>
</evidence>
<dbReference type="HOGENOM" id="CLU_010790_1_0_1"/>
<dbReference type="Proteomes" id="UP000027456">
    <property type="component" value="Unassembled WGS sequence"/>
</dbReference>
<accession>A0A074S8I6</accession>
<gene>
    <name evidence="2" type="ORF">V565_204780</name>
</gene>
<keyword evidence="3" id="KW-1185">Reference proteome</keyword>
<dbReference type="OrthoDB" id="2322499at2759"/>
<feature type="non-terminal residue" evidence="2">
    <location>
        <position position="649"/>
    </location>
</feature>
<sequence length="649" mass="75257">MLIFWDLTLLLAESTEDGRDAGSEYDKSVQEDSESPPRKRWRTTQEQTKVPPHKKRILDKRSFATLADMPLDIFIEVAAYLLPIDIISLARLTKSTRIMLMHRSSIHVWHASMRNIQGLPDCPPDLSEPYFLSLIFMKKCSACGVSTRARLDETLRVRFCGPCRTEHLVYGAGVPRELEKFLHWSTRLTPPQRRSGDYILRVEYEAIMVEHKQIMQAQSEKALKEWTTEKEAIKDRQRRETDDLTRFMEALETDRQKERKATSEARWIEVPRRLQEMGWEPGDIDFTQAGFTRQQEWRALVLQPKPITDRAWARLIPKLIPLLEINRKQRLRRESWRRKDVRANHLKGLMDGLEQTGYSAFKLEVNLRLPLPQDAYSTTTVTYQAPFPTFPRVLMWPALDDMHNTEMSIADINEIFEQKQKDIKAQIAEWQNYMQGYFLNLLDTQDKDLQPATGVDYPDFSDDLKRLLRADVVFHSLSLRNEPLNYDAVWRFETSPAPAHHLSGNSNPSCLPYLDNLVLYPEAQVVARALLADMGIPDASCLEMQGYQTNFACGRCHDADLRSWAELVRHYTEANELYAYIQKRRPETTYNHVHDPPYADRPMVIHNSPSVKSGAGPIRWRTCMLCEPLPARSQVEAGKARIIQHVIDV</sequence>
<evidence type="ECO:0000313" key="3">
    <source>
        <dbReference type="Proteomes" id="UP000027456"/>
    </source>
</evidence>
<dbReference type="EMBL" id="AZST01001156">
    <property type="protein sequence ID" value="KEP46332.1"/>
    <property type="molecule type" value="Genomic_DNA"/>
</dbReference>
<proteinExistence type="predicted"/>
<feature type="region of interest" description="Disordered" evidence="1">
    <location>
        <begin position="18"/>
        <end position="51"/>
    </location>
</feature>
<protein>
    <recommendedName>
        <fullName evidence="4">F-box domain-containing protein</fullName>
    </recommendedName>
</protein>
<reference evidence="2 3" key="1">
    <citation type="submission" date="2013-12" db="EMBL/GenBank/DDBJ databases">
        <authorList>
            <person name="Cubeta M."/>
            <person name="Pakala S."/>
            <person name="Fedorova N."/>
            <person name="Thomas E."/>
            <person name="Dean R."/>
            <person name="Jabaji S."/>
            <person name="Neate S."/>
            <person name="Toda T."/>
            <person name="Tavantzis S."/>
            <person name="Vilgalys R."/>
            <person name="Bharathan N."/>
            <person name="Pakala S."/>
            <person name="Losada L.S."/>
            <person name="Zafar N."/>
            <person name="Nierman W."/>
        </authorList>
    </citation>
    <scope>NUCLEOTIDE SEQUENCE [LARGE SCALE GENOMIC DNA]</scope>
    <source>
        <strain evidence="2 3">123E</strain>
    </source>
</reference>
<name>A0A074S8I6_9AGAM</name>
<evidence type="ECO:0008006" key="4">
    <source>
        <dbReference type="Google" id="ProtNLM"/>
    </source>
</evidence>
<dbReference type="AlphaFoldDB" id="A0A074S8I6"/>
<evidence type="ECO:0000256" key="1">
    <source>
        <dbReference type="SAM" id="MobiDB-lite"/>
    </source>
</evidence>
<organism evidence="2 3">
    <name type="scientific">Rhizoctonia solani 123E</name>
    <dbReference type="NCBI Taxonomy" id="1423351"/>
    <lineage>
        <taxon>Eukaryota</taxon>
        <taxon>Fungi</taxon>
        <taxon>Dikarya</taxon>
        <taxon>Basidiomycota</taxon>
        <taxon>Agaricomycotina</taxon>
        <taxon>Agaricomycetes</taxon>
        <taxon>Cantharellales</taxon>
        <taxon>Ceratobasidiaceae</taxon>
        <taxon>Rhizoctonia</taxon>
    </lineage>
</organism>
<comment type="caution">
    <text evidence="2">The sequence shown here is derived from an EMBL/GenBank/DDBJ whole genome shotgun (WGS) entry which is preliminary data.</text>
</comment>